<accession>A0A850HBC3</accession>
<dbReference type="SMART" id="SM00460">
    <property type="entry name" value="TGc"/>
    <property type="match status" value="1"/>
</dbReference>
<feature type="domain" description="Transglutaminase-like" evidence="1">
    <location>
        <begin position="158"/>
        <end position="224"/>
    </location>
</feature>
<proteinExistence type="predicted"/>
<evidence type="ECO:0000259" key="1">
    <source>
        <dbReference type="SMART" id="SM00460"/>
    </source>
</evidence>
<dbReference type="AlphaFoldDB" id="A0A850HBC3"/>
<dbReference type="Proteomes" id="UP000546031">
    <property type="component" value="Unassembled WGS sequence"/>
</dbReference>
<dbReference type="InterPro" id="IPR038765">
    <property type="entry name" value="Papain-like_cys_pep_sf"/>
</dbReference>
<sequence length="265" mass="28728">MQLIIDAQLSVTLDQPTDALLQCEAAKTAAQRVIRSQTSISPNTSFSRVAAQDGVGERLWLKADGKIDFEYRAEITISRVPTDIAALASPEPQSIPAYAVPYFFNTRYCSAEKFQPFVDSEFKGTAGGQRIKAIEEWVAKNLTYAPGVSNSETTALDTFAQREGVCRDYAHVLISLVRASGIPARYVSCFAPEVSPQDYHAVAQVLLQDPKSGACAWHLVDPTRMSTPADTAIIGVGRDAGDVSFLTTFGPCQLERSVVSVTSDE</sequence>
<dbReference type="InterPro" id="IPR002931">
    <property type="entry name" value="Transglutaminase-like"/>
</dbReference>
<dbReference type="RefSeq" id="WP_176273074.1">
    <property type="nucleotide sequence ID" value="NZ_JABWTA010000001.1"/>
</dbReference>
<dbReference type="EMBL" id="JABWTA010000001">
    <property type="protein sequence ID" value="NVE94840.1"/>
    <property type="molecule type" value="Genomic_DNA"/>
</dbReference>
<name>A0A850HBC3_9SPHN</name>
<organism evidence="2 3">
    <name type="scientific">Altererythrobacter lutimaris</name>
    <dbReference type="NCBI Taxonomy" id="2743979"/>
    <lineage>
        <taxon>Bacteria</taxon>
        <taxon>Pseudomonadati</taxon>
        <taxon>Pseudomonadota</taxon>
        <taxon>Alphaproteobacteria</taxon>
        <taxon>Sphingomonadales</taxon>
        <taxon>Erythrobacteraceae</taxon>
        <taxon>Altererythrobacter</taxon>
    </lineage>
</organism>
<dbReference type="PANTHER" id="PTHR33490">
    <property type="entry name" value="BLR5614 PROTEIN-RELATED"/>
    <property type="match status" value="1"/>
</dbReference>
<gene>
    <name evidence="2" type="ORF">HUO12_08000</name>
</gene>
<dbReference type="Pfam" id="PF01841">
    <property type="entry name" value="Transglut_core"/>
    <property type="match status" value="1"/>
</dbReference>
<dbReference type="Gene3D" id="2.60.40.2250">
    <property type="match status" value="1"/>
</dbReference>
<reference evidence="2 3" key="1">
    <citation type="submission" date="2020-06" db="EMBL/GenBank/DDBJ databases">
        <title>Altererythrobacter lutimaris sp. nov., a marine bacterium isolated from a tidal flat.</title>
        <authorList>
            <person name="Kim D."/>
            <person name="Yoo Y."/>
            <person name="Kim J.-J."/>
        </authorList>
    </citation>
    <scope>NUCLEOTIDE SEQUENCE [LARGE SCALE GENOMIC DNA]</scope>
    <source>
        <strain evidence="2 3">JGD-16</strain>
    </source>
</reference>
<protein>
    <submittedName>
        <fullName evidence="2">Transglutaminase family protein</fullName>
    </submittedName>
</protein>
<keyword evidence="3" id="KW-1185">Reference proteome</keyword>
<dbReference type="PANTHER" id="PTHR33490:SF12">
    <property type="entry name" value="BLL5557 PROTEIN"/>
    <property type="match status" value="1"/>
</dbReference>
<dbReference type="Gene3D" id="3.10.620.30">
    <property type="match status" value="1"/>
</dbReference>
<dbReference type="SUPFAM" id="SSF54001">
    <property type="entry name" value="Cysteine proteinases"/>
    <property type="match status" value="1"/>
</dbReference>
<evidence type="ECO:0000313" key="3">
    <source>
        <dbReference type="Proteomes" id="UP000546031"/>
    </source>
</evidence>
<evidence type="ECO:0000313" key="2">
    <source>
        <dbReference type="EMBL" id="NVE94840.1"/>
    </source>
</evidence>
<comment type="caution">
    <text evidence="2">The sequence shown here is derived from an EMBL/GenBank/DDBJ whole genome shotgun (WGS) entry which is preliminary data.</text>
</comment>